<organism evidence="2 3">
    <name type="scientific">Corynebacterium guaraldiae</name>
    <dbReference type="NCBI Taxonomy" id="3051103"/>
    <lineage>
        <taxon>Bacteria</taxon>
        <taxon>Bacillati</taxon>
        <taxon>Actinomycetota</taxon>
        <taxon>Actinomycetes</taxon>
        <taxon>Mycobacteriales</taxon>
        <taxon>Corynebacteriaceae</taxon>
        <taxon>Corynebacterium</taxon>
    </lineage>
</organism>
<dbReference type="PIRSF" id="PIRSF029347">
    <property type="entry name" value="RecF"/>
    <property type="match status" value="1"/>
</dbReference>
<name>A0ABY3CZ67_9CORY</name>
<dbReference type="InterPro" id="IPR003959">
    <property type="entry name" value="ATPase_AAA_core"/>
</dbReference>
<protein>
    <submittedName>
        <fullName evidence="2">AAA family ATPase</fullName>
    </submittedName>
</protein>
<accession>A0ABY3CZ67</accession>
<dbReference type="SUPFAM" id="SSF52540">
    <property type="entry name" value="P-loop containing nucleoside triphosphate hydrolases"/>
    <property type="match status" value="1"/>
</dbReference>
<dbReference type="RefSeq" id="WP_070597214.1">
    <property type="nucleotide sequence ID" value="NZ_VHIS01000016.1"/>
</dbReference>
<proteinExistence type="predicted"/>
<dbReference type="EMBL" id="VKDI01000017">
    <property type="protein sequence ID" value="TRX48428.1"/>
    <property type="molecule type" value="Genomic_DNA"/>
</dbReference>
<evidence type="ECO:0000313" key="2">
    <source>
        <dbReference type="EMBL" id="TRX48428.1"/>
    </source>
</evidence>
<dbReference type="InterPro" id="IPR014555">
    <property type="entry name" value="RecF-like"/>
</dbReference>
<dbReference type="Proteomes" id="UP000316859">
    <property type="component" value="Unassembled WGS sequence"/>
</dbReference>
<keyword evidence="3" id="KW-1185">Reference proteome</keyword>
<dbReference type="PANTHER" id="PTHR40396:SF1">
    <property type="entry name" value="ATPASE AAA-TYPE CORE DOMAIN-CONTAINING PROTEIN"/>
    <property type="match status" value="1"/>
</dbReference>
<sequence length="446" mass="49007">MLTRLEVDGFKNLKNFSVDLGPYTCIVGRNAVGKSNIFDAISFFGSTANASLNDAAANLRGLRGDISEIFGNDTNSITFAAEMIVPATFRDDFGQEVEITTTFLRYELEFQLVEQEFTADQVVRTIELVREDLTALTQKDARERHPWAAEAFRKTAIKSTGGRPAFIKTTAEDSIEVKSGRRGRNPHLPLKEVRSTVLSVYGRSADYPAIAAVRRELSTWKLLGLEPSAMRAPSAMSDPSSVDARGANLPATLARLTQEIGDQATVQLEDTLLDLVDVRSIDLDIDSSRQLITLQAEIGNAPLLPARALSDGTLRFIVLGLLAIDPSTNDVLCFEEPENGIYPDKLRAMYTLLHELAVDSRHQVGPDNPLQQMIVNSHSPAYLSLHQEDWGELLVADSHPIDNSLRLLPVLGSENWRTINPGTPGVIATVIEEILHVSLKHQDEAA</sequence>
<reference evidence="2 3" key="1">
    <citation type="submission" date="2019-07" db="EMBL/GenBank/DDBJ databases">
        <title>Draft genome of C. aurimucosum strain 2299.</title>
        <authorList>
            <person name="Pacheco L.G.C."/>
            <person name="Aguiar E.R.G.R."/>
            <person name="Santos C.S."/>
            <person name="Rocha D.J.P.G."/>
            <person name="Sant'Anna L.O."/>
            <person name="Mattos-Guaraldi A.L."/>
            <person name="Santos L.S."/>
        </authorList>
    </citation>
    <scope>NUCLEOTIDE SEQUENCE [LARGE SCALE GENOMIC DNA]</scope>
    <source>
        <strain evidence="2 3">2299</strain>
    </source>
</reference>
<comment type="caution">
    <text evidence="2">The sequence shown here is derived from an EMBL/GenBank/DDBJ whole genome shotgun (WGS) entry which is preliminary data.</text>
</comment>
<dbReference type="PANTHER" id="PTHR40396">
    <property type="entry name" value="ATPASE-LIKE PROTEIN"/>
    <property type="match status" value="1"/>
</dbReference>
<dbReference type="Gene3D" id="3.40.50.300">
    <property type="entry name" value="P-loop containing nucleotide triphosphate hydrolases"/>
    <property type="match status" value="2"/>
</dbReference>
<dbReference type="InterPro" id="IPR027417">
    <property type="entry name" value="P-loop_NTPase"/>
</dbReference>
<dbReference type="Pfam" id="PF13304">
    <property type="entry name" value="AAA_21"/>
    <property type="match status" value="1"/>
</dbReference>
<evidence type="ECO:0000313" key="3">
    <source>
        <dbReference type="Proteomes" id="UP000316859"/>
    </source>
</evidence>
<evidence type="ECO:0000259" key="1">
    <source>
        <dbReference type="Pfam" id="PF13304"/>
    </source>
</evidence>
<feature type="domain" description="ATPase AAA-type core" evidence="1">
    <location>
        <begin position="24"/>
        <end position="381"/>
    </location>
</feature>
<gene>
    <name evidence="2" type="ORF">FNY88_08280</name>
</gene>